<reference evidence="6" key="1">
    <citation type="journal article" date="2006" name="Science">
        <title>Ancient noncoding elements conserved in the human genome.</title>
        <authorList>
            <person name="Venkatesh B."/>
            <person name="Kirkness E.F."/>
            <person name="Loh Y.H."/>
            <person name="Halpern A.L."/>
            <person name="Lee A.P."/>
            <person name="Johnson J."/>
            <person name="Dandona N."/>
            <person name="Viswanathan L.D."/>
            <person name="Tay A."/>
            <person name="Venter J.C."/>
            <person name="Strausberg R.L."/>
            <person name="Brenner S."/>
        </authorList>
    </citation>
    <scope>NUCLEOTIDE SEQUENCE [LARGE SCALE GENOMIC DNA]</scope>
</reference>
<evidence type="ECO:0000256" key="1">
    <source>
        <dbReference type="ARBA" id="ARBA00013194"/>
    </source>
</evidence>
<evidence type="ECO:0000256" key="3">
    <source>
        <dbReference type="ARBA" id="ARBA00023235"/>
    </source>
</evidence>
<keyword evidence="6" id="KW-1185">Reference proteome</keyword>
<name>A0A4W3H8Q4_CALMI</name>
<reference evidence="6" key="2">
    <citation type="journal article" date="2007" name="PLoS Biol.">
        <title>Survey sequencing and comparative analysis of the elephant shark (Callorhinchus milii) genome.</title>
        <authorList>
            <person name="Venkatesh B."/>
            <person name="Kirkness E.F."/>
            <person name="Loh Y.H."/>
            <person name="Halpern A.L."/>
            <person name="Lee A.P."/>
            <person name="Johnson J."/>
            <person name="Dandona N."/>
            <person name="Viswanathan L.D."/>
            <person name="Tay A."/>
            <person name="Venter J.C."/>
            <person name="Strausberg R.L."/>
            <person name="Brenner S."/>
        </authorList>
    </citation>
    <scope>NUCLEOTIDE SEQUENCE [LARGE SCALE GENOMIC DNA]</scope>
</reference>
<dbReference type="GO" id="GO:0005737">
    <property type="term" value="C:cytoplasm"/>
    <property type="evidence" value="ECO:0007669"/>
    <property type="project" value="TreeGrafter"/>
</dbReference>
<reference evidence="5" key="4">
    <citation type="submission" date="2025-08" db="UniProtKB">
        <authorList>
            <consortium name="Ensembl"/>
        </authorList>
    </citation>
    <scope>IDENTIFICATION</scope>
</reference>
<keyword evidence="3" id="KW-0413">Isomerase</keyword>
<dbReference type="STRING" id="7868.ENSCMIP00000006274"/>
<dbReference type="GO" id="GO:0016018">
    <property type="term" value="F:cyclosporin A binding"/>
    <property type="evidence" value="ECO:0007669"/>
    <property type="project" value="TreeGrafter"/>
</dbReference>
<dbReference type="Pfam" id="PF00160">
    <property type="entry name" value="Pro_isomerase"/>
    <property type="match status" value="1"/>
</dbReference>
<dbReference type="InterPro" id="IPR029000">
    <property type="entry name" value="Cyclophilin-like_dom_sf"/>
</dbReference>
<dbReference type="EC" id="5.2.1.8" evidence="1"/>
<reference evidence="5" key="5">
    <citation type="submission" date="2025-09" db="UniProtKB">
        <authorList>
            <consortium name="Ensembl"/>
        </authorList>
    </citation>
    <scope>IDENTIFICATION</scope>
</reference>
<dbReference type="GO" id="GO:0003755">
    <property type="term" value="F:peptidyl-prolyl cis-trans isomerase activity"/>
    <property type="evidence" value="ECO:0007669"/>
    <property type="project" value="UniProtKB-KW"/>
</dbReference>
<dbReference type="Ensembl" id="ENSCMIT00000006483.1">
    <property type="protein sequence ID" value="ENSCMIP00000006274.1"/>
    <property type="gene ID" value="ENSCMIG00000003610.1"/>
</dbReference>
<dbReference type="PANTHER" id="PTHR11071:SF561">
    <property type="entry name" value="PEPTIDYL-PROLYL CIS-TRANS ISOMERASE D-RELATED"/>
    <property type="match status" value="1"/>
</dbReference>
<dbReference type="AlphaFoldDB" id="A0A4W3H8Q4"/>
<dbReference type="Proteomes" id="UP000314986">
    <property type="component" value="Unassembled WGS sequence"/>
</dbReference>
<protein>
    <recommendedName>
        <fullName evidence="1">peptidylprolyl isomerase</fullName>
        <ecNumber evidence="1">5.2.1.8</ecNumber>
    </recommendedName>
</protein>
<dbReference type="InParanoid" id="A0A4W3H8Q4"/>
<accession>A0A4W3H8Q4</accession>
<evidence type="ECO:0000256" key="2">
    <source>
        <dbReference type="ARBA" id="ARBA00023110"/>
    </source>
</evidence>
<proteinExistence type="predicted"/>
<evidence type="ECO:0000313" key="5">
    <source>
        <dbReference type="Ensembl" id="ENSCMIP00000006274.1"/>
    </source>
</evidence>
<dbReference type="PROSITE" id="PS00170">
    <property type="entry name" value="CSA_PPIASE_1"/>
    <property type="match status" value="1"/>
</dbReference>
<dbReference type="SUPFAM" id="SSF50891">
    <property type="entry name" value="Cyclophilin-like"/>
    <property type="match status" value="1"/>
</dbReference>
<dbReference type="PROSITE" id="PS50072">
    <property type="entry name" value="CSA_PPIASE_2"/>
    <property type="match status" value="1"/>
</dbReference>
<organism evidence="5 6">
    <name type="scientific">Callorhinchus milii</name>
    <name type="common">Ghost shark</name>
    <dbReference type="NCBI Taxonomy" id="7868"/>
    <lineage>
        <taxon>Eukaryota</taxon>
        <taxon>Metazoa</taxon>
        <taxon>Chordata</taxon>
        <taxon>Craniata</taxon>
        <taxon>Vertebrata</taxon>
        <taxon>Chondrichthyes</taxon>
        <taxon>Holocephali</taxon>
        <taxon>Chimaeriformes</taxon>
        <taxon>Callorhinchidae</taxon>
        <taxon>Callorhinchus</taxon>
    </lineage>
</organism>
<dbReference type="GO" id="GO:0006457">
    <property type="term" value="P:protein folding"/>
    <property type="evidence" value="ECO:0007669"/>
    <property type="project" value="InterPro"/>
</dbReference>
<dbReference type="InterPro" id="IPR002130">
    <property type="entry name" value="Cyclophilin-type_PPIase_dom"/>
</dbReference>
<dbReference type="InterPro" id="IPR020892">
    <property type="entry name" value="Cyclophilin-type_PPIase_CS"/>
</dbReference>
<dbReference type="GeneTree" id="ENSGT00940000174900"/>
<sequence>QPIAHSSVPTNSCGFCDQFFFEGLLLSEIDQPIDEQLAVDCLCLTENFRALCTGEKGFGYKGSVFHRVIPKFMCQGGDFTRGDGTGGKSIYGTKFGDENFKLTHDGPGKALAVGFTGAEGEDSLPLVTGRPFQVLLMSQAGLCCHQQ</sequence>
<evidence type="ECO:0000313" key="6">
    <source>
        <dbReference type="Proteomes" id="UP000314986"/>
    </source>
</evidence>
<keyword evidence="2" id="KW-0697">Rotamase</keyword>
<evidence type="ECO:0000259" key="4">
    <source>
        <dbReference type="PROSITE" id="PS50072"/>
    </source>
</evidence>
<dbReference type="Gene3D" id="2.40.100.10">
    <property type="entry name" value="Cyclophilin-like"/>
    <property type="match status" value="1"/>
</dbReference>
<dbReference type="PANTHER" id="PTHR11071">
    <property type="entry name" value="PEPTIDYL-PROLYL CIS-TRANS ISOMERASE"/>
    <property type="match status" value="1"/>
</dbReference>
<reference evidence="6" key="3">
    <citation type="journal article" date="2014" name="Nature">
        <title>Elephant shark genome provides unique insights into gnathostome evolution.</title>
        <authorList>
            <consortium name="International Elephant Shark Genome Sequencing Consortium"/>
            <person name="Venkatesh B."/>
            <person name="Lee A.P."/>
            <person name="Ravi V."/>
            <person name="Maurya A.K."/>
            <person name="Lian M.M."/>
            <person name="Swann J.B."/>
            <person name="Ohta Y."/>
            <person name="Flajnik M.F."/>
            <person name="Sutoh Y."/>
            <person name="Kasahara M."/>
            <person name="Hoon S."/>
            <person name="Gangu V."/>
            <person name="Roy S.W."/>
            <person name="Irimia M."/>
            <person name="Korzh V."/>
            <person name="Kondrychyn I."/>
            <person name="Lim Z.W."/>
            <person name="Tay B.H."/>
            <person name="Tohari S."/>
            <person name="Kong K.W."/>
            <person name="Ho S."/>
            <person name="Lorente-Galdos B."/>
            <person name="Quilez J."/>
            <person name="Marques-Bonet T."/>
            <person name="Raney B.J."/>
            <person name="Ingham P.W."/>
            <person name="Tay A."/>
            <person name="Hillier L.W."/>
            <person name="Minx P."/>
            <person name="Boehm T."/>
            <person name="Wilson R.K."/>
            <person name="Brenner S."/>
            <person name="Warren W.C."/>
        </authorList>
    </citation>
    <scope>NUCLEOTIDE SEQUENCE [LARGE SCALE GENOMIC DNA]</scope>
</reference>
<feature type="domain" description="PPIase cyclophilin-type" evidence="4">
    <location>
        <begin position="45"/>
        <end position="108"/>
    </location>
</feature>